<evidence type="ECO:0000313" key="1">
    <source>
        <dbReference type="EMBL" id="MBK7423680.1"/>
    </source>
</evidence>
<dbReference type="Proteomes" id="UP000886602">
    <property type="component" value="Unassembled WGS sequence"/>
</dbReference>
<protein>
    <recommendedName>
        <fullName evidence="3">RapA2 cadherin-like domain-containing protein</fullName>
    </recommendedName>
</protein>
<organism evidence="1 2">
    <name type="scientific">Candidatus Propionivibrio dominans</name>
    <dbReference type="NCBI Taxonomy" id="2954373"/>
    <lineage>
        <taxon>Bacteria</taxon>
        <taxon>Pseudomonadati</taxon>
        <taxon>Pseudomonadota</taxon>
        <taxon>Betaproteobacteria</taxon>
        <taxon>Rhodocyclales</taxon>
        <taxon>Rhodocyclaceae</taxon>
        <taxon>Propionivibrio</taxon>
    </lineage>
</organism>
<comment type="caution">
    <text evidence="1">The sequence shown here is derived from an EMBL/GenBank/DDBJ whole genome shotgun (WGS) entry which is preliminary data.</text>
</comment>
<dbReference type="EMBL" id="JADJNC010000017">
    <property type="protein sequence ID" value="MBK7423680.1"/>
    <property type="molecule type" value="Genomic_DNA"/>
</dbReference>
<gene>
    <name evidence="1" type="ORF">IPJ48_11585</name>
</gene>
<dbReference type="AlphaFoldDB" id="A0A9D7ID40"/>
<accession>A0A9D7ID40</accession>
<proteinExistence type="predicted"/>
<name>A0A9D7ID40_9RHOO</name>
<sequence>MSATLASASGVQYSPDLNYNSTAGPEALSFNLNDGQHTQTGSVALNATSVNDAPTIAGGSPLSVAEGGTTAFSAAVTVGSGFTQSQLGLVDVDTSAVQATIKIAGLPAHGTLKLNGNPVAVGSTLSVADIDKLSYTHDGSQVIVATSDTFLLTVVDGAGGLLTNQTVTVNLTRGQSAAQRQWHHHVIEGETGVRLDLNGACLRSARRAVRSA</sequence>
<evidence type="ECO:0000313" key="2">
    <source>
        <dbReference type="Proteomes" id="UP000886602"/>
    </source>
</evidence>
<reference evidence="1" key="1">
    <citation type="submission" date="2020-10" db="EMBL/GenBank/DDBJ databases">
        <title>Connecting structure to function with the recovery of over 1000 high-quality activated sludge metagenome-assembled genomes encoding full-length rRNA genes using long-read sequencing.</title>
        <authorList>
            <person name="Singleton C.M."/>
            <person name="Petriglieri F."/>
            <person name="Kristensen J.M."/>
            <person name="Kirkegaard R.H."/>
            <person name="Michaelsen T.Y."/>
            <person name="Andersen M.H."/>
            <person name="Karst S.M."/>
            <person name="Dueholm M.S."/>
            <person name="Nielsen P.H."/>
            <person name="Albertsen M."/>
        </authorList>
    </citation>
    <scope>NUCLEOTIDE SEQUENCE</scope>
    <source>
        <strain evidence="1">EsbW_18-Q3-R4-48_MAXAC.044</strain>
    </source>
</reference>
<dbReference type="Pfam" id="PF16184">
    <property type="entry name" value="Cadherin_3"/>
    <property type="match status" value="1"/>
</dbReference>
<evidence type="ECO:0008006" key="3">
    <source>
        <dbReference type="Google" id="ProtNLM"/>
    </source>
</evidence>